<evidence type="ECO:0000313" key="3">
    <source>
        <dbReference type="EMBL" id="MCW6037138.1"/>
    </source>
</evidence>
<feature type="domain" description="Protein kinase" evidence="2">
    <location>
        <begin position="1"/>
        <end position="134"/>
    </location>
</feature>
<name>A0ABT3L6K4_9CYAN</name>
<dbReference type="InterPro" id="IPR000719">
    <property type="entry name" value="Prot_kinase_dom"/>
</dbReference>
<reference evidence="3 4" key="1">
    <citation type="submission" date="2021-08" db="EMBL/GenBank/DDBJ databases">
        <title>Draft genome sequence of Spirulina subsalsa with high tolerance to salinity and hype-accumulation of phycocyanin.</title>
        <authorList>
            <person name="Pei H."/>
            <person name="Jiang L."/>
        </authorList>
    </citation>
    <scope>NUCLEOTIDE SEQUENCE [LARGE SCALE GENOMIC DNA]</scope>
    <source>
        <strain evidence="3 4">FACHB-351</strain>
    </source>
</reference>
<keyword evidence="4" id="KW-1185">Reference proteome</keyword>
<evidence type="ECO:0000313" key="4">
    <source>
        <dbReference type="Proteomes" id="UP001526426"/>
    </source>
</evidence>
<protein>
    <recommendedName>
        <fullName evidence="2">Protein kinase domain-containing protein</fullName>
    </recommendedName>
</protein>
<dbReference type="Proteomes" id="UP001526426">
    <property type="component" value="Unassembled WGS sequence"/>
</dbReference>
<organism evidence="3 4">
    <name type="scientific">Spirulina subsalsa FACHB-351</name>
    <dbReference type="NCBI Taxonomy" id="234711"/>
    <lineage>
        <taxon>Bacteria</taxon>
        <taxon>Bacillati</taxon>
        <taxon>Cyanobacteriota</taxon>
        <taxon>Cyanophyceae</taxon>
        <taxon>Spirulinales</taxon>
        <taxon>Spirulinaceae</taxon>
        <taxon>Spirulina</taxon>
    </lineage>
</organism>
<dbReference type="PROSITE" id="PS50011">
    <property type="entry name" value="PROTEIN_KINASE_DOM"/>
    <property type="match status" value="1"/>
</dbReference>
<evidence type="ECO:0000256" key="1">
    <source>
        <dbReference type="SAM" id="Phobius"/>
    </source>
</evidence>
<keyword evidence="1" id="KW-1133">Transmembrane helix</keyword>
<accession>A0ABT3L6K4</accession>
<dbReference type="SUPFAM" id="SSF56112">
    <property type="entry name" value="Protein kinase-like (PK-like)"/>
    <property type="match status" value="1"/>
</dbReference>
<sequence length="196" mass="21372">MKPANIVLQAGKPEAVLIDFGVTKGFNETLTSIYSSNTDGYSPLELYDPTEKARPYCDVYGLAATLFTLLSGDVPPHAEMQEILERKGRRLPPIAGVSDKTNRAIREGMALDYGDRPSTIEAFLALLPGDSPAIKPAPPPRPVPPIDPGFRVARDTLYVTIVGVVLTVFLAIFAQDIRRAIDNLFFSPGVEQNFEP</sequence>
<comment type="caution">
    <text evidence="3">The sequence shown here is derived from an EMBL/GenBank/DDBJ whole genome shotgun (WGS) entry which is preliminary data.</text>
</comment>
<feature type="transmembrane region" description="Helical" evidence="1">
    <location>
        <begin position="156"/>
        <end position="174"/>
    </location>
</feature>
<dbReference type="Gene3D" id="1.10.510.10">
    <property type="entry name" value="Transferase(Phosphotransferase) domain 1"/>
    <property type="match status" value="1"/>
</dbReference>
<keyword evidence="1" id="KW-0472">Membrane</keyword>
<proteinExistence type="predicted"/>
<gene>
    <name evidence="3" type="ORF">K4A83_12785</name>
</gene>
<dbReference type="InterPro" id="IPR011009">
    <property type="entry name" value="Kinase-like_dom_sf"/>
</dbReference>
<dbReference type="EMBL" id="JAIHOM010000058">
    <property type="protein sequence ID" value="MCW6037138.1"/>
    <property type="molecule type" value="Genomic_DNA"/>
</dbReference>
<keyword evidence="1" id="KW-0812">Transmembrane</keyword>
<evidence type="ECO:0000259" key="2">
    <source>
        <dbReference type="PROSITE" id="PS50011"/>
    </source>
</evidence>